<dbReference type="EMBL" id="BACD03000014">
    <property type="protein sequence ID" value="GAO48381.1"/>
    <property type="molecule type" value="Genomic_DNA"/>
</dbReference>
<evidence type="ECO:0000313" key="2">
    <source>
        <dbReference type="EMBL" id="GAO48381.1"/>
    </source>
</evidence>
<gene>
    <name evidence="2" type="ORF">G7K_2554-t1</name>
</gene>
<keyword evidence="3" id="KW-1185">Reference proteome</keyword>
<reference evidence="2 3" key="1">
    <citation type="journal article" date="2011" name="J. Gen. Appl. Microbiol.">
        <title>Draft genome sequencing of the enigmatic yeast Saitoella complicata.</title>
        <authorList>
            <person name="Nishida H."/>
            <person name="Hamamoto M."/>
            <person name="Sugiyama J."/>
        </authorList>
    </citation>
    <scope>NUCLEOTIDE SEQUENCE [LARGE SCALE GENOMIC DNA]</scope>
    <source>
        <strain evidence="2 3">NRRL Y-17804</strain>
    </source>
</reference>
<protein>
    <submittedName>
        <fullName evidence="2">Uncharacterized protein</fullName>
    </submittedName>
</protein>
<proteinExistence type="predicted"/>
<comment type="caution">
    <text evidence="2">The sequence shown here is derived from an EMBL/GenBank/DDBJ whole genome shotgun (WGS) entry which is preliminary data.</text>
</comment>
<dbReference type="Proteomes" id="UP000033140">
    <property type="component" value="Unassembled WGS sequence"/>
</dbReference>
<name>A0A0E9NFB7_SAICN</name>
<feature type="region of interest" description="Disordered" evidence="1">
    <location>
        <begin position="44"/>
        <end position="111"/>
    </location>
</feature>
<dbReference type="AlphaFoldDB" id="A0A0E9NFB7"/>
<accession>A0A0E9NFB7</accession>
<feature type="compositionally biased region" description="Polar residues" evidence="1">
    <location>
        <begin position="45"/>
        <end position="59"/>
    </location>
</feature>
<feature type="compositionally biased region" description="Low complexity" evidence="1">
    <location>
        <begin position="98"/>
        <end position="111"/>
    </location>
</feature>
<feature type="compositionally biased region" description="Polar residues" evidence="1">
    <location>
        <begin position="72"/>
        <end position="82"/>
    </location>
</feature>
<sequence length="804" mass="87747">MSIIPSLADTPPQDSGRSSIFFNAATPWDASKCHRTLRPLKSKIQALSSSKRTSPTDYASGNAVEATEGRVSGSTQHRQSGPFTVPLPPRRKITKKYSATSSTKPANTSAATTSSLTNFATGSLEYTYDSLLQTAKANAAPALAAAYVSIFVAFRMVLQTCTPSNSIRHFSTLAERAAAMVGRCITWTEGMGVHQDEWYDSMHSQYRRTAVVGQAMQFLAEEGELLRELLPALIAVSVHHEEREGAAVLLQKLIEMTRWEEEGAQTYRLVEALAKMCRRSWILKAHLTQTLTIELMLKSAFTEYIVQGAGKDEHSGGLLASALEFSARKYKGFKRSSTVAGQVDTLEHVIHVLGVELIKVSLSASTEETARRAADGATSLLALYFNTGTPKTIEIDNTQPYKTTLFPTLAAGMALRSHQLKPSAELLTALQSQLRRHATSLTDDSLWSVVFEAYSSSSAFRSLIGDSVLPTSPTLAANIATCWAMKNPFNDNDAATWAAGIERKAMKADSGSEGRRRWKFDGILDAWVAATPVGVSKQIVRKGPRKVMRDKGEDDELLMAGEDETMQEDGEDEAENDSRSSSPETEGGLHVYSPSVPALASARKPSAPRLDATIRSAKMVRKWFKLFPKSDESFNSPLANRNSSAVVAPSPLAKQTEGGLKRSLKASNLAEMMVPSPVPVKRKQMTESMLPRKKAKVLSRSASDSILRIYEDDTHHNRGMRKSKTQTSLSIFEDDEKSVSRGQDYSDELLLGSEFPAPRSQSSGVLRSLGAKNVTKSRTLSLALAKKRKSAGPIMVEDDEIALL</sequence>
<organism evidence="2 3">
    <name type="scientific">Saitoella complicata (strain BCRC 22490 / CBS 7301 / JCM 7358 / NBRC 10748 / NRRL Y-17804)</name>
    <dbReference type="NCBI Taxonomy" id="698492"/>
    <lineage>
        <taxon>Eukaryota</taxon>
        <taxon>Fungi</taxon>
        <taxon>Dikarya</taxon>
        <taxon>Ascomycota</taxon>
        <taxon>Taphrinomycotina</taxon>
        <taxon>Taphrinomycotina incertae sedis</taxon>
        <taxon>Saitoella</taxon>
    </lineage>
</organism>
<dbReference type="OMA" id="VHHEERE"/>
<reference evidence="2 3" key="3">
    <citation type="journal article" date="2015" name="Genome Announc.">
        <title>Draft Genome Sequence of the Archiascomycetous Yeast Saitoella complicata.</title>
        <authorList>
            <person name="Yamauchi K."/>
            <person name="Kondo S."/>
            <person name="Hamamoto M."/>
            <person name="Takahashi Y."/>
            <person name="Ogura Y."/>
            <person name="Hayashi T."/>
            <person name="Nishida H."/>
        </authorList>
    </citation>
    <scope>NUCLEOTIDE SEQUENCE [LARGE SCALE GENOMIC DNA]</scope>
    <source>
        <strain evidence="2 3">NRRL Y-17804</strain>
    </source>
</reference>
<evidence type="ECO:0000256" key="1">
    <source>
        <dbReference type="SAM" id="MobiDB-lite"/>
    </source>
</evidence>
<evidence type="ECO:0000313" key="3">
    <source>
        <dbReference type="Proteomes" id="UP000033140"/>
    </source>
</evidence>
<reference evidence="2 3" key="2">
    <citation type="journal article" date="2014" name="J. Gen. Appl. Microbiol.">
        <title>The early diverging ascomycetous budding yeast Saitoella complicata has three histone deacetylases belonging to the Clr6, Hos2, and Rpd3 lineages.</title>
        <authorList>
            <person name="Nishida H."/>
            <person name="Matsumoto T."/>
            <person name="Kondo S."/>
            <person name="Hamamoto M."/>
            <person name="Yoshikawa H."/>
        </authorList>
    </citation>
    <scope>NUCLEOTIDE SEQUENCE [LARGE SCALE GENOMIC DNA]</scope>
    <source>
        <strain evidence="2 3">NRRL Y-17804</strain>
    </source>
</reference>
<feature type="compositionally biased region" description="Acidic residues" evidence="1">
    <location>
        <begin position="553"/>
        <end position="575"/>
    </location>
</feature>
<feature type="region of interest" description="Disordered" evidence="1">
    <location>
        <begin position="541"/>
        <end position="592"/>
    </location>
</feature>